<feature type="region of interest" description="Disordered" evidence="1">
    <location>
        <begin position="75"/>
        <end position="165"/>
    </location>
</feature>
<accession>A0ABD2Y504</accession>
<feature type="compositionally biased region" description="Polar residues" evidence="1">
    <location>
        <begin position="1"/>
        <end position="16"/>
    </location>
</feature>
<comment type="caution">
    <text evidence="2">The sequence shown here is derived from an EMBL/GenBank/DDBJ whole genome shotgun (WGS) entry which is preliminary data.</text>
</comment>
<feature type="compositionally biased region" description="Acidic residues" evidence="1">
    <location>
        <begin position="126"/>
        <end position="144"/>
    </location>
</feature>
<protein>
    <submittedName>
        <fullName evidence="2">Uncharacterized protein</fullName>
    </submittedName>
</protein>
<feature type="compositionally biased region" description="Acidic residues" evidence="1">
    <location>
        <begin position="75"/>
        <end position="96"/>
    </location>
</feature>
<dbReference type="AlphaFoldDB" id="A0ABD2Y504"/>
<sequence>MASSSDSQWSLTSMLSQPKKHPTPSLHQSSLSLAAEFNSRPPIPQSSPKLIKRYAQEDEGEEAFEALFCLLEEEDLKNDDLSVEDGDDDDDDISEEELAKLERELEEALKDDELLGAFDLAGDGQEKDESEEEEEEEEESGDDYTDNHHVQDLEEDADDDEEMPVKLKNWQLKKLAYALKNGWRKNNRSSKSFRRQGSSGAVWDGTLLAEMDEKGKKRDHRELRPCYSIGVSSNTSSSSSLAATKSPVYLRSSSLSVSAMKLLLPKSVGQKFKGVLGKPPSFLKPQLGKYD</sequence>
<feature type="compositionally biased region" description="Acidic residues" evidence="1">
    <location>
        <begin position="153"/>
        <end position="162"/>
    </location>
</feature>
<organism evidence="2 3">
    <name type="scientific">Cinchona calisaya</name>
    <dbReference type="NCBI Taxonomy" id="153742"/>
    <lineage>
        <taxon>Eukaryota</taxon>
        <taxon>Viridiplantae</taxon>
        <taxon>Streptophyta</taxon>
        <taxon>Embryophyta</taxon>
        <taxon>Tracheophyta</taxon>
        <taxon>Spermatophyta</taxon>
        <taxon>Magnoliopsida</taxon>
        <taxon>eudicotyledons</taxon>
        <taxon>Gunneridae</taxon>
        <taxon>Pentapetalae</taxon>
        <taxon>asterids</taxon>
        <taxon>lamiids</taxon>
        <taxon>Gentianales</taxon>
        <taxon>Rubiaceae</taxon>
        <taxon>Cinchonoideae</taxon>
        <taxon>Cinchoneae</taxon>
        <taxon>Cinchona</taxon>
    </lineage>
</organism>
<gene>
    <name evidence="2" type="ORF">ACH5RR_039962</name>
</gene>
<evidence type="ECO:0000313" key="3">
    <source>
        <dbReference type="Proteomes" id="UP001630127"/>
    </source>
</evidence>
<evidence type="ECO:0000313" key="2">
    <source>
        <dbReference type="EMBL" id="KAL3500869.1"/>
    </source>
</evidence>
<evidence type="ECO:0000256" key="1">
    <source>
        <dbReference type="SAM" id="MobiDB-lite"/>
    </source>
</evidence>
<feature type="compositionally biased region" description="Basic and acidic residues" evidence="1">
    <location>
        <begin position="97"/>
        <end position="113"/>
    </location>
</feature>
<dbReference type="Proteomes" id="UP001630127">
    <property type="component" value="Unassembled WGS sequence"/>
</dbReference>
<dbReference type="EMBL" id="JBJUIK010000016">
    <property type="protein sequence ID" value="KAL3500869.1"/>
    <property type="molecule type" value="Genomic_DNA"/>
</dbReference>
<feature type="region of interest" description="Disordered" evidence="1">
    <location>
        <begin position="1"/>
        <end position="49"/>
    </location>
</feature>
<dbReference type="InterPro" id="IPR031421">
    <property type="entry name" value="DUF4666"/>
</dbReference>
<keyword evidence="3" id="KW-1185">Reference proteome</keyword>
<reference evidence="2 3" key="1">
    <citation type="submission" date="2024-11" db="EMBL/GenBank/DDBJ databases">
        <title>A near-complete genome assembly of Cinchona calisaya.</title>
        <authorList>
            <person name="Lian D.C."/>
            <person name="Zhao X.W."/>
            <person name="Wei L."/>
        </authorList>
    </citation>
    <scope>NUCLEOTIDE SEQUENCE [LARGE SCALE GENOMIC DNA]</scope>
    <source>
        <tissue evidence="2">Nenye</tissue>
    </source>
</reference>
<dbReference type="Pfam" id="PF15697">
    <property type="entry name" value="DUF4666"/>
    <property type="match status" value="1"/>
</dbReference>
<proteinExistence type="predicted"/>
<name>A0ABD2Y504_9GENT</name>